<proteinExistence type="predicted"/>
<dbReference type="WBParaSite" id="nRc.2.0.1.t38712-RA">
    <property type="protein sequence ID" value="nRc.2.0.1.t38712-RA"/>
    <property type="gene ID" value="nRc.2.0.1.g38712"/>
</dbReference>
<evidence type="ECO:0000313" key="2">
    <source>
        <dbReference type="WBParaSite" id="nRc.2.0.1.t38712-RA"/>
    </source>
</evidence>
<sequence>MKPAGPATKFSWPEKNDDLWISKESIVRKMAEGPVPYGTQFFTLTKEICAIIQPALSEFIN</sequence>
<reference evidence="2" key="1">
    <citation type="submission" date="2022-11" db="UniProtKB">
        <authorList>
            <consortium name="WormBaseParasite"/>
        </authorList>
    </citation>
    <scope>IDENTIFICATION</scope>
</reference>
<organism evidence="1 2">
    <name type="scientific">Romanomermis culicivorax</name>
    <name type="common">Nematode worm</name>
    <dbReference type="NCBI Taxonomy" id="13658"/>
    <lineage>
        <taxon>Eukaryota</taxon>
        <taxon>Metazoa</taxon>
        <taxon>Ecdysozoa</taxon>
        <taxon>Nematoda</taxon>
        <taxon>Enoplea</taxon>
        <taxon>Dorylaimia</taxon>
        <taxon>Mermithida</taxon>
        <taxon>Mermithoidea</taxon>
        <taxon>Mermithidae</taxon>
        <taxon>Romanomermis</taxon>
    </lineage>
</organism>
<dbReference type="AlphaFoldDB" id="A0A915KJW0"/>
<accession>A0A915KJW0</accession>
<dbReference type="Proteomes" id="UP000887565">
    <property type="component" value="Unplaced"/>
</dbReference>
<keyword evidence="1" id="KW-1185">Reference proteome</keyword>
<name>A0A915KJW0_ROMCU</name>
<evidence type="ECO:0000313" key="1">
    <source>
        <dbReference type="Proteomes" id="UP000887565"/>
    </source>
</evidence>
<protein>
    <submittedName>
        <fullName evidence="2">Uncharacterized protein</fullName>
    </submittedName>
</protein>